<feature type="transmembrane region" description="Helical" evidence="1">
    <location>
        <begin position="29"/>
        <end position="50"/>
    </location>
</feature>
<gene>
    <name evidence="2" type="ORF">MCEL_44990</name>
</gene>
<dbReference type="Proteomes" id="UP000466431">
    <property type="component" value="Chromosome"/>
</dbReference>
<organism evidence="2 3">
    <name type="scientific">Mycolicibacterium celeriflavum</name>
    <name type="common">Mycobacterium celeriflavum</name>
    <dbReference type="NCBI Taxonomy" id="1249101"/>
    <lineage>
        <taxon>Bacteria</taxon>
        <taxon>Bacillati</taxon>
        <taxon>Actinomycetota</taxon>
        <taxon>Actinomycetes</taxon>
        <taxon>Mycobacteriales</taxon>
        <taxon>Mycobacteriaceae</taxon>
        <taxon>Mycolicibacterium</taxon>
    </lineage>
</organism>
<keyword evidence="1" id="KW-0812">Transmembrane</keyword>
<reference evidence="2 3" key="1">
    <citation type="journal article" date="2019" name="Emerg. Microbes Infect.">
        <title>Comprehensive subspecies identification of 175 nontuberculous mycobacteria species based on 7547 genomic profiles.</title>
        <authorList>
            <person name="Matsumoto Y."/>
            <person name="Kinjo T."/>
            <person name="Motooka D."/>
            <person name="Nabeya D."/>
            <person name="Jung N."/>
            <person name="Uechi K."/>
            <person name="Horii T."/>
            <person name="Iida T."/>
            <person name="Fujita J."/>
            <person name="Nakamura S."/>
        </authorList>
    </citation>
    <scope>NUCLEOTIDE SEQUENCE [LARGE SCALE GENOMIC DNA]</scope>
    <source>
        <strain evidence="2 3">JCM 18439</strain>
    </source>
</reference>
<evidence type="ECO:0008006" key="4">
    <source>
        <dbReference type="Google" id="ProtNLM"/>
    </source>
</evidence>
<accession>A0A7I7RNQ8</accession>
<keyword evidence="1" id="KW-0472">Membrane</keyword>
<dbReference type="AlphaFoldDB" id="A0A7I7RNQ8"/>
<proteinExistence type="predicted"/>
<keyword evidence="1" id="KW-1133">Transmembrane helix</keyword>
<dbReference type="KEGG" id="mcee:MCEL_44990"/>
<evidence type="ECO:0000256" key="1">
    <source>
        <dbReference type="SAM" id="Phobius"/>
    </source>
</evidence>
<feature type="transmembrane region" description="Helical" evidence="1">
    <location>
        <begin position="57"/>
        <end position="77"/>
    </location>
</feature>
<name>A0A7I7RNQ8_MYCCF</name>
<feature type="transmembrane region" description="Helical" evidence="1">
    <location>
        <begin position="89"/>
        <end position="110"/>
    </location>
</feature>
<sequence>MAVLTLLAVDGALCAVAAAFFLPLRIGSVPFPVSALIAGLLNAALVWAALHWTSSPRVATLPLWTWLLAVALMTLPGPGDDIVFGGTGIMEYAALLLIVLGTLPPAAVLWRHVNS</sequence>
<evidence type="ECO:0000313" key="2">
    <source>
        <dbReference type="EMBL" id="BBY46204.1"/>
    </source>
</evidence>
<evidence type="ECO:0000313" key="3">
    <source>
        <dbReference type="Proteomes" id="UP000466431"/>
    </source>
</evidence>
<dbReference type="EMBL" id="AP022591">
    <property type="protein sequence ID" value="BBY46204.1"/>
    <property type="molecule type" value="Genomic_DNA"/>
</dbReference>
<protein>
    <recommendedName>
        <fullName evidence="4">Facilitated glucose transporter</fullName>
    </recommendedName>
</protein>
<keyword evidence="3" id="KW-1185">Reference proteome</keyword>